<name>X1V5Y4_9ZZZZ</name>
<comment type="caution">
    <text evidence="1">The sequence shown here is derived from an EMBL/GenBank/DDBJ whole genome shotgun (WGS) entry which is preliminary data.</text>
</comment>
<evidence type="ECO:0000313" key="1">
    <source>
        <dbReference type="EMBL" id="GAJ11202.1"/>
    </source>
</evidence>
<dbReference type="EMBL" id="BARW01033572">
    <property type="protein sequence ID" value="GAJ11202.1"/>
    <property type="molecule type" value="Genomic_DNA"/>
</dbReference>
<accession>X1V5Y4</accession>
<gene>
    <name evidence="1" type="ORF">S12H4_52846</name>
</gene>
<sequence length="155" mass="18028">MGDISFATTTEVVRILQRIGQFPLTNFLIQSKNPKRFRDWGVSFPSNVYLATTIETNRGYNLTKAPFPVERYTAIASFNHPHKFISIEPIMNFDLDILFEWMERIEPEIIEIGADNYSNHLPEPPWWKVEALLKSLSNFCPKVIEKQGLERLNVK</sequence>
<dbReference type="AlphaFoldDB" id="X1V5Y4"/>
<reference evidence="1" key="1">
    <citation type="journal article" date="2014" name="Front. Microbiol.">
        <title>High frequency of phylogenetically diverse reductive dehalogenase-homologous genes in deep subseafloor sedimentary metagenomes.</title>
        <authorList>
            <person name="Kawai M."/>
            <person name="Futagami T."/>
            <person name="Toyoda A."/>
            <person name="Takaki Y."/>
            <person name="Nishi S."/>
            <person name="Hori S."/>
            <person name="Arai W."/>
            <person name="Tsubouchi T."/>
            <person name="Morono Y."/>
            <person name="Uchiyama I."/>
            <person name="Ito T."/>
            <person name="Fujiyama A."/>
            <person name="Inagaki F."/>
            <person name="Takami H."/>
        </authorList>
    </citation>
    <scope>NUCLEOTIDE SEQUENCE</scope>
    <source>
        <strain evidence="1">Expedition CK06-06</strain>
    </source>
</reference>
<organism evidence="1">
    <name type="scientific">marine sediment metagenome</name>
    <dbReference type="NCBI Taxonomy" id="412755"/>
    <lineage>
        <taxon>unclassified sequences</taxon>
        <taxon>metagenomes</taxon>
        <taxon>ecological metagenomes</taxon>
    </lineage>
</organism>
<proteinExistence type="predicted"/>
<protein>
    <submittedName>
        <fullName evidence="1">Uncharacterized protein</fullName>
    </submittedName>
</protein>